<organism evidence="2 3">
    <name type="scientific">Salipiger pallidus</name>
    <dbReference type="NCBI Taxonomy" id="1775170"/>
    <lineage>
        <taxon>Bacteria</taxon>
        <taxon>Pseudomonadati</taxon>
        <taxon>Pseudomonadota</taxon>
        <taxon>Alphaproteobacteria</taxon>
        <taxon>Rhodobacterales</taxon>
        <taxon>Roseobacteraceae</taxon>
        <taxon>Salipiger</taxon>
    </lineage>
</organism>
<protein>
    <submittedName>
        <fullName evidence="2">Uncharacterized protein</fullName>
    </submittedName>
</protein>
<gene>
    <name evidence="2" type="ORF">GCM10011415_01910</name>
</gene>
<proteinExistence type="predicted"/>
<reference evidence="2" key="2">
    <citation type="submission" date="2020-09" db="EMBL/GenBank/DDBJ databases">
        <authorList>
            <person name="Sun Q."/>
            <person name="Zhou Y."/>
        </authorList>
    </citation>
    <scope>NUCLEOTIDE SEQUENCE</scope>
    <source>
        <strain evidence="2">CGMCC 1.15762</strain>
    </source>
</reference>
<accession>A0A8J2ZG29</accession>
<dbReference type="RefSeq" id="WP_188787941.1">
    <property type="nucleotide sequence ID" value="NZ_BMJV01000001.1"/>
</dbReference>
<keyword evidence="1" id="KW-1133">Transmembrane helix</keyword>
<keyword evidence="1" id="KW-0472">Membrane</keyword>
<evidence type="ECO:0000256" key="1">
    <source>
        <dbReference type="SAM" id="Phobius"/>
    </source>
</evidence>
<keyword evidence="1" id="KW-0812">Transmembrane</keyword>
<reference evidence="2" key="1">
    <citation type="journal article" date="2014" name="Int. J. Syst. Evol. Microbiol.">
        <title>Complete genome sequence of Corynebacterium casei LMG S-19264T (=DSM 44701T), isolated from a smear-ripened cheese.</title>
        <authorList>
            <consortium name="US DOE Joint Genome Institute (JGI-PGF)"/>
            <person name="Walter F."/>
            <person name="Albersmeier A."/>
            <person name="Kalinowski J."/>
            <person name="Ruckert C."/>
        </authorList>
    </citation>
    <scope>NUCLEOTIDE SEQUENCE</scope>
    <source>
        <strain evidence="2">CGMCC 1.15762</strain>
    </source>
</reference>
<dbReference type="EMBL" id="BMJV01000001">
    <property type="protein sequence ID" value="GGG59636.1"/>
    <property type="molecule type" value="Genomic_DNA"/>
</dbReference>
<sequence length="85" mass="8732">MSATYTNIPSFVRCAGPRSASEAATLAARVALAVVGLAMTLSAFALWLVPGSTPVPDVMFIKLGSSLFLLIGGLSALVGARSQHR</sequence>
<evidence type="ECO:0000313" key="2">
    <source>
        <dbReference type="EMBL" id="GGG59636.1"/>
    </source>
</evidence>
<name>A0A8J2ZG29_9RHOB</name>
<feature type="transmembrane region" description="Helical" evidence="1">
    <location>
        <begin position="60"/>
        <end position="80"/>
    </location>
</feature>
<keyword evidence="3" id="KW-1185">Reference proteome</keyword>
<evidence type="ECO:0000313" key="3">
    <source>
        <dbReference type="Proteomes" id="UP000617145"/>
    </source>
</evidence>
<dbReference type="AlphaFoldDB" id="A0A8J2ZG29"/>
<feature type="transmembrane region" description="Helical" evidence="1">
    <location>
        <begin position="26"/>
        <end position="48"/>
    </location>
</feature>
<comment type="caution">
    <text evidence="2">The sequence shown here is derived from an EMBL/GenBank/DDBJ whole genome shotgun (WGS) entry which is preliminary data.</text>
</comment>
<dbReference type="Proteomes" id="UP000617145">
    <property type="component" value="Unassembled WGS sequence"/>
</dbReference>